<feature type="non-terminal residue" evidence="2">
    <location>
        <position position="1"/>
    </location>
</feature>
<comment type="caution">
    <text evidence="2">The sequence shown here is derived from an EMBL/GenBank/DDBJ whole genome shotgun (WGS) entry which is preliminary data.</text>
</comment>
<dbReference type="Proteomes" id="UP000269945">
    <property type="component" value="Unassembled WGS sequence"/>
</dbReference>
<organism evidence="2 3">
    <name type="scientific">Gulo gulo</name>
    <name type="common">Wolverine</name>
    <name type="synonym">Gluton</name>
    <dbReference type="NCBI Taxonomy" id="48420"/>
    <lineage>
        <taxon>Eukaryota</taxon>
        <taxon>Metazoa</taxon>
        <taxon>Chordata</taxon>
        <taxon>Craniata</taxon>
        <taxon>Vertebrata</taxon>
        <taxon>Euteleostomi</taxon>
        <taxon>Mammalia</taxon>
        <taxon>Eutheria</taxon>
        <taxon>Laurasiatheria</taxon>
        <taxon>Carnivora</taxon>
        <taxon>Caniformia</taxon>
        <taxon>Musteloidea</taxon>
        <taxon>Mustelidae</taxon>
        <taxon>Guloninae</taxon>
        <taxon>Gulo</taxon>
    </lineage>
</organism>
<gene>
    <name evidence="2" type="ORF">BN2614_LOCUS2</name>
</gene>
<protein>
    <submittedName>
        <fullName evidence="2">Uncharacterized protein</fullName>
    </submittedName>
</protein>
<evidence type="ECO:0000256" key="1">
    <source>
        <dbReference type="SAM" id="MobiDB-lite"/>
    </source>
</evidence>
<accession>A0A9X9Q5C2</accession>
<dbReference type="EMBL" id="CYRY02037258">
    <property type="protein sequence ID" value="VCX20765.1"/>
    <property type="molecule type" value="Genomic_DNA"/>
</dbReference>
<proteinExistence type="predicted"/>
<name>A0A9X9Q5C2_GULGU</name>
<keyword evidence="3" id="KW-1185">Reference proteome</keyword>
<evidence type="ECO:0000313" key="3">
    <source>
        <dbReference type="Proteomes" id="UP000269945"/>
    </source>
</evidence>
<evidence type="ECO:0000313" key="2">
    <source>
        <dbReference type="EMBL" id="VCX20765.1"/>
    </source>
</evidence>
<feature type="region of interest" description="Disordered" evidence="1">
    <location>
        <begin position="1"/>
        <end position="69"/>
    </location>
</feature>
<sequence>PSYEAAHSLARPEPSGRYSGSWGSTRALPGDTPGNEAAPWPAAPGHAETTPRMGRGASRSPRCGQSRRSRTLLKIDRSESVYFRAWLSRCSFKTLVRTLQPNSAPFIFHLLLLSLS</sequence>
<dbReference type="AlphaFoldDB" id="A0A9X9Q5C2"/>
<reference evidence="2 3" key="1">
    <citation type="submission" date="2018-10" db="EMBL/GenBank/DDBJ databases">
        <authorList>
            <person name="Ekblom R."/>
            <person name="Jareborg N."/>
        </authorList>
    </citation>
    <scope>NUCLEOTIDE SEQUENCE [LARGE SCALE GENOMIC DNA]</scope>
    <source>
        <tissue evidence="2">Muscle</tissue>
    </source>
</reference>